<evidence type="ECO:0000256" key="1">
    <source>
        <dbReference type="SAM" id="MobiDB-lite"/>
    </source>
</evidence>
<feature type="compositionally biased region" description="Basic and acidic residues" evidence="1">
    <location>
        <begin position="364"/>
        <end position="379"/>
    </location>
</feature>
<feature type="compositionally biased region" description="Polar residues" evidence="1">
    <location>
        <begin position="306"/>
        <end position="319"/>
    </location>
</feature>
<gene>
    <name evidence="2" type="ORF">SNEC2469_LOCUS28894</name>
</gene>
<evidence type="ECO:0000313" key="2">
    <source>
        <dbReference type="EMBL" id="CAE7880475.1"/>
    </source>
</evidence>
<feature type="region of interest" description="Disordered" evidence="1">
    <location>
        <begin position="364"/>
        <end position="477"/>
    </location>
</feature>
<evidence type="ECO:0000313" key="3">
    <source>
        <dbReference type="Proteomes" id="UP000601435"/>
    </source>
</evidence>
<comment type="caution">
    <text evidence="2">The sequence shown here is derived from an EMBL/GenBank/DDBJ whole genome shotgun (WGS) entry which is preliminary data.</text>
</comment>
<dbReference type="AlphaFoldDB" id="A0A813AU69"/>
<reference evidence="2" key="1">
    <citation type="submission" date="2021-02" db="EMBL/GenBank/DDBJ databases">
        <authorList>
            <person name="Dougan E. K."/>
            <person name="Rhodes N."/>
            <person name="Thang M."/>
            <person name="Chan C."/>
        </authorList>
    </citation>
    <scope>NUCLEOTIDE SEQUENCE</scope>
</reference>
<protein>
    <submittedName>
        <fullName evidence="2">Uncharacterized protein</fullName>
    </submittedName>
</protein>
<keyword evidence="3" id="KW-1185">Reference proteome</keyword>
<feature type="compositionally biased region" description="Basic residues" evidence="1">
    <location>
        <begin position="450"/>
        <end position="465"/>
    </location>
</feature>
<name>A0A813AU69_9DINO</name>
<dbReference type="OrthoDB" id="10658251at2759"/>
<accession>A0A813AU69</accession>
<dbReference type="Proteomes" id="UP000601435">
    <property type="component" value="Unassembled WGS sequence"/>
</dbReference>
<feature type="compositionally biased region" description="Basic residues" evidence="1">
    <location>
        <begin position="380"/>
        <end position="419"/>
    </location>
</feature>
<organism evidence="2 3">
    <name type="scientific">Symbiodinium necroappetens</name>
    <dbReference type="NCBI Taxonomy" id="1628268"/>
    <lineage>
        <taxon>Eukaryota</taxon>
        <taxon>Sar</taxon>
        <taxon>Alveolata</taxon>
        <taxon>Dinophyceae</taxon>
        <taxon>Suessiales</taxon>
        <taxon>Symbiodiniaceae</taxon>
        <taxon>Symbiodinium</taxon>
    </lineage>
</organism>
<proteinExistence type="predicted"/>
<dbReference type="EMBL" id="CAJNJA010063769">
    <property type="protein sequence ID" value="CAE7880475.1"/>
    <property type="molecule type" value="Genomic_DNA"/>
</dbReference>
<sequence>MKTLPNFDSIRMAQLQAMLARLAQLSSIPANQASTLLEAWNTGPWTAEESKRFTDAVSAAVAASTQGTPKKGKRPNQNIRDFQPFLSTRDAHVLRGEASMSVKMDVLATRCVRLKLTLPSENGIKMIVASGLSWSNAVSDADRYMNVLEFRRLLHSKRKPVPKAGLHLTEYPGHPRELPQELFLQAYDKDDPPAADEAASPLRVQEEVDGIAVRGTSKKVRHLFNTGGTSSALVPQGAPCLQAWAQAAPQAVPNNQAQTMLAMMQMVMQQSMQGQRNFTPAVPGLTIFEPKQQAAQQQRVAHDDVQNTPEKQPHVAQTTPHKHMEQSQNLFQTELEDPPALDDGTNTQDDEAVLKQAAMISDAIDKRGGRTDKTSDKWHAAKGKGKGRGRGKGKGKGKAKAKAQPKAKAHPKPKAKAPPKPKANAQAKSQTMKRPAAAGTREFYRQMSMSKRKQLRPHGCQKCRSKPGCTPSCFADV</sequence>
<feature type="region of interest" description="Disordered" evidence="1">
    <location>
        <begin position="293"/>
        <end position="325"/>
    </location>
</feature>